<dbReference type="SMART" id="SM00448">
    <property type="entry name" value="REC"/>
    <property type="match status" value="1"/>
</dbReference>
<feature type="domain" description="HTH luxR-type" evidence="4">
    <location>
        <begin position="146"/>
        <end position="211"/>
    </location>
</feature>
<dbReference type="InterPro" id="IPR058245">
    <property type="entry name" value="NreC/VraR/RcsB-like_REC"/>
</dbReference>
<dbReference type="Gene3D" id="3.40.50.2300">
    <property type="match status" value="1"/>
</dbReference>
<organism evidence="6 7">
    <name type="scientific">Sorangium cellulosum</name>
    <name type="common">Polyangium cellulosum</name>
    <dbReference type="NCBI Taxonomy" id="56"/>
    <lineage>
        <taxon>Bacteria</taxon>
        <taxon>Pseudomonadati</taxon>
        <taxon>Myxococcota</taxon>
        <taxon>Polyangia</taxon>
        <taxon>Polyangiales</taxon>
        <taxon>Polyangiaceae</taxon>
        <taxon>Sorangium</taxon>
    </lineage>
</organism>
<feature type="domain" description="Response regulatory" evidence="5">
    <location>
        <begin position="5"/>
        <end position="121"/>
    </location>
</feature>
<feature type="modified residue" description="4-aspartylphosphate" evidence="3">
    <location>
        <position position="56"/>
    </location>
</feature>
<accession>A0A150P3Q1</accession>
<evidence type="ECO:0000313" key="7">
    <source>
        <dbReference type="Proteomes" id="UP000075420"/>
    </source>
</evidence>
<dbReference type="SUPFAM" id="SSF46894">
    <property type="entry name" value="C-terminal effector domain of the bipartite response regulators"/>
    <property type="match status" value="1"/>
</dbReference>
<dbReference type="Pfam" id="PF00196">
    <property type="entry name" value="GerE"/>
    <property type="match status" value="1"/>
</dbReference>
<dbReference type="SUPFAM" id="SSF52172">
    <property type="entry name" value="CheY-like"/>
    <property type="match status" value="1"/>
</dbReference>
<dbReference type="EMBL" id="JELY01003242">
    <property type="protein sequence ID" value="KYF50295.1"/>
    <property type="molecule type" value="Genomic_DNA"/>
</dbReference>
<dbReference type="PANTHER" id="PTHR43214:SF43">
    <property type="entry name" value="TWO-COMPONENT RESPONSE REGULATOR"/>
    <property type="match status" value="1"/>
</dbReference>
<gene>
    <name evidence="6" type="ORF">BE08_27105</name>
</gene>
<dbReference type="GO" id="GO:0003677">
    <property type="term" value="F:DNA binding"/>
    <property type="evidence" value="ECO:0007669"/>
    <property type="project" value="UniProtKB-KW"/>
</dbReference>
<dbReference type="SMART" id="SM00421">
    <property type="entry name" value="HTH_LUXR"/>
    <property type="match status" value="1"/>
</dbReference>
<evidence type="ECO:0000256" key="2">
    <source>
        <dbReference type="ARBA" id="ARBA00023125"/>
    </source>
</evidence>
<dbReference type="GO" id="GO:0006355">
    <property type="term" value="P:regulation of DNA-templated transcription"/>
    <property type="evidence" value="ECO:0007669"/>
    <property type="project" value="InterPro"/>
</dbReference>
<name>A0A150P3Q1_SORCE</name>
<dbReference type="Proteomes" id="UP000075420">
    <property type="component" value="Unassembled WGS sequence"/>
</dbReference>
<dbReference type="InterPro" id="IPR000792">
    <property type="entry name" value="Tscrpt_reg_LuxR_C"/>
</dbReference>
<dbReference type="PROSITE" id="PS50110">
    <property type="entry name" value="RESPONSE_REGULATORY"/>
    <property type="match status" value="1"/>
</dbReference>
<dbReference type="PROSITE" id="PS50043">
    <property type="entry name" value="HTH_LUXR_2"/>
    <property type="match status" value="1"/>
</dbReference>
<dbReference type="AlphaFoldDB" id="A0A150P3Q1"/>
<evidence type="ECO:0000256" key="3">
    <source>
        <dbReference type="PROSITE-ProRule" id="PRU00169"/>
    </source>
</evidence>
<proteinExistence type="predicted"/>
<dbReference type="InterPro" id="IPR016032">
    <property type="entry name" value="Sig_transdc_resp-reg_C-effctor"/>
</dbReference>
<reference evidence="6 7" key="1">
    <citation type="submission" date="2014-02" db="EMBL/GenBank/DDBJ databases">
        <title>The small core and large imbalanced accessory genome model reveals a collaborative survival strategy of Sorangium cellulosum strains in nature.</title>
        <authorList>
            <person name="Han K."/>
            <person name="Peng R."/>
            <person name="Blom J."/>
            <person name="Li Y.-Z."/>
        </authorList>
    </citation>
    <scope>NUCLEOTIDE SEQUENCE [LARGE SCALE GENOMIC DNA]</scope>
    <source>
        <strain evidence="6 7">So0157-25</strain>
    </source>
</reference>
<dbReference type="Pfam" id="PF00072">
    <property type="entry name" value="Response_reg"/>
    <property type="match status" value="1"/>
</dbReference>
<protein>
    <submittedName>
        <fullName evidence="6">LuxR family transcriptional regulator</fullName>
    </submittedName>
</protein>
<evidence type="ECO:0000259" key="5">
    <source>
        <dbReference type="PROSITE" id="PS50110"/>
    </source>
</evidence>
<dbReference type="InterPro" id="IPR039420">
    <property type="entry name" value="WalR-like"/>
</dbReference>
<evidence type="ECO:0000259" key="4">
    <source>
        <dbReference type="PROSITE" id="PS50043"/>
    </source>
</evidence>
<keyword evidence="2" id="KW-0238">DNA-binding</keyword>
<keyword evidence="1 3" id="KW-0597">Phosphoprotein</keyword>
<dbReference type="PRINTS" id="PR00038">
    <property type="entry name" value="HTHLUXR"/>
</dbReference>
<dbReference type="CDD" id="cd06170">
    <property type="entry name" value="LuxR_C_like"/>
    <property type="match status" value="1"/>
</dbReference>
<sequence length="216" mass="22780">MTKLRIFLVDDHPIVRDGLKALIDAQPDMTVVGEAADGVSAVEAVTQLEPDIVLMDITMPRLGGAEATARIKKARPAVQVVALTGYEDKASVQAVLQAGASGYVIKMARVADLVRAIHAVAEGGVYLDPAMAAHVLSSVAGRGAGEAGAGADLSEREAEVIRMVAEGHAIKEIAARLDLSARTVETYKVRAMDKLGLKSRAETVRFALQQGWLRSG</sequence>
<dbReference type="InterPro" id="IPR011006">
    <property type="entry name" value="CheY-like_superfamily"/>
</dbReference>
<dbReference type="PANTHER" id="PTHR43214">
    <property type="entry name" value="TWO-COMPONENT RESPONSE REGULATOR"/>
    <property type="match status" value="1"/>
</dbReference>
<evidence type="ECO:0000256" key="1">
    <source>
        <dbReference type="ARBA" id="ARBA00022553"/>
    </source>
</evidence>
<dbReference type="CDD" id="cd17535">
    <property type="entry name" value="REC_NarL-like"/>
    <property type="match status" value="1"/>
</dbReference>
<comment type="caution">
    <text evidence="6">The sequence shown here is derived from an EMBL/GenBank/DDBJ whole genome shotgun (WGS) entry which is preliminary data.</text>
</comment>
<evidence type="ECO:0000313" key="6">
    <source>
        <dbReference type="EMBL" id="KYF50295.1"/>
    </source>
</evidence>
<dbReference type="InterPro" id="IPR001789">
    <property type="entry name" value="Sig_transdc_resp-reg_receiver"/>
</dbReference>
<dbReference type="GO" id="GO:0000160">
    <property type="term" value="P:phosphorelay signal transduction system"/>
    <property type="evidence" value="ECO:0007669"/>
    <property type="project" value="InterPro"/>
</dbReference>